<reference evidence="7 8" key="1">
    <citation type="submission" date="2024-09" db="EMBL/GenBank/DDBJ databases">
        <title>Chromosome-scale assembly of Riccia fluitans.</title>
        <authorList>
            <person name="Paukszto L."/>
            <person name="Sawicki J."/>
            <person name="Karawczyk K."/>
            <person name="Piernik-Szablinska J."/>
            <person name="Szczecinska M."/>
            <person name="Mazdziarz M."/>
        </authorList>
    </citation>
    <scope>NUCLEOTIDE SEQUENCE [LARGE SCALE GENOMIC DNA]</scope>
    <source>
        <strain evidence="7">Rf_01</strain>
        <tissue evidence="7">Aerial parts of the thallus</tissue>
    </source>
</reference>
<accession>A0ABD1Y3Q9</accession>
<evidence type="ECO:0000313" key="7">
    <source>
        <dbReference type="EMBL" id="KAL2621271.1"/>
    </source>
</evidence>
<dbReference type="InterPro" id="IPR013946">
    <property type="entry name" value="NCA2-like"/>
</dbReference>
<gene>
    <name evidence="7" type="ORF">R1flu_001476</name>
</gene>
<evidence type="ECO:0000256" key="3">
    <source>
        <dbReference type="ARBA" id="ARBA00022989"/>
    </source>
</evidence>
<dbReference type="GO" id="GO:0031966">
    <property type="term" value="C:mitochondrial membrane"/>
    <property type="evidence" value="ECO:0007669"/>
    <property type="project" value="UniProtKB-SubCell"/>
</dbReference>
<dbReference type="Pfam" id="PF08637">
    <property type="entry name" value="NCA2"/>
    <property type="match status" value="1"/>
</dbReference>
<keyword evidence="5 6" id="KW-0472">Membrane</keyword>
<sequence length="554" mass="63110">MVALVRQSWKARRSPPREGLPLLLPSAWNSSIAGEDAVEVEKVVEAFRDFSSQLLSLLNVACKHLDFWRTKNEGTDATKVRLMILERGPWQFILGTARLVRGFIWEKSATVGLVSAVTARISERVVVLTSVQQKLAALIAKVHMEVDKLNQNINNGSSIQGALISSLSGVLRAMRVLEGSYDLPQTDASSYEDVKATSSISLRFDEISDHLHSIPEWRGKDMDDAIDLLFTNLDLLRTMIDCLMRHHRKPHKMTRYWLRYTAGAVGLALVSGWFIRHSRLGGSDDIERWLREGRDAAITFTREHVERPLVSIRDDLFETFRKRHHEPDALGEAQLTAESLHRMLLEFVKQTSDKVPEELTEQQLMEVMMTRYEEELAHPLKNLVGGQLARALLIQVQKLKLDTERAMLELNQILRANEINFAMLAAFPAVMFTYLIGLLAKALLLETDERGRGRAAQAKRRMLMAEVEKTIIYFQMMLDAERQQEEALWRFGMLIYGLDKLYKAVNIVAKSSGEWPSLRGDILDLAKPRLSTVYKLQITARMERVYECLTALPT</sequence>
<organism evidence="7 8">
    <name type="scientific">Riccia fluitans</name>
    <dbReference type="NCBI Taxonomy" id="41844"/>
    <lineage>
        <taxon>Eukaryota</taxon>
        <taxon>Viridiplantae</taxon>
        <taxon>Streptophyta</taxon>
        <taxon>Embryophyta</taxon>
        <taxon>Marchantiophyta</taxon>
        <taxon>Marchantiopsida</taxon>
        <taxon>Marchantiidae</taxon>
        <taxon>Marchantiales</taxon>
        <taxon>Ricciaceae</taxon>
        <taxon>Riccia</taxon>
    </lineage>
</organism>
<keyword evidence="8" id="KW-1185">Reference proteome</keyword>
<dbReference type="PANTHER" id="PTHR28234:SF1">
    <property type="entry name" value="NUCLEAR CONTROL OF ATPASE PROTEIN 2"/>
    <property type="match status" value="1"/>
</dbReference>
<evidence type="ECO:0000256" key="2">
    <source>
        <dbReference type="ARBA" id="ARBA00022692"/>
    </source>
</evidence>
<evidence type="ECO:0000256" key="1">
    <source>
        <dbReference type="ARBA" id="ARBA00004225"/>
    </source>
</evidence>
<dbReference type="PANTHER" id="PTHR28234">
    <property type="entry name" value="NUCLEAR CONTROL OF ATPASE PROTEIN 2"/>
    <property type="match status" value="1"/>
</dbReference>
<protein>
    <submittedName>
        <fullName evidence="7">Uncharacterized protein</fullName>
    </submittedName>
</protein>
<dbReference type="AlphaFoldDB" id="A0ABD1Y3Q9"/>
<feature type="transmembrane region" description="Helical" evidence="6">
    <location>
        <begin position="256"/>
        <end position="275"/>
    </location>
</feature>
<feature type="transmembrane region" description="Helical" evidence="6">
    <location>
        <begin position="421"/>
        <end position="444"/>
    </location>
</feature>
<keyword evidence="2 6" id="KW-0812">Transmembrane</keyword>
<evidence type="ECO:0000256" key="4">
    <source>
        <dbReference type="ARBA" id="ARBA00023128"/>
    </source>
</evidence>
<proteinExistence type="predicted"/>
<evidence type="ECO:0000256" key="6">
    <source>
        <dbReference type="SAM" id="Phobius"/>
    </source>
</evidence>
<comment type="caution">
    <text evidence="7">The sequence shown here is derived from an EMBL/GenBank/DDBJ whole genome shotgun (WGS) entry which is preliminary data.</text>
</comment>
<dbReference type="Proteomes" id="UP001605036">
    <property type="component" value="Unassembled WGS sequence"/>
</dbReference>
<evidence type="ECO:0000256" key="5">
    <source>
        <dbReference type="ARBA" id="ARBA00023136"/>
    </source>
</evidence>
<keyword evidence="3 6" id="KW-1133">Transmembrane helix</keyword>
<evidence type="ECO:0000313" key="8">
    <source>
        <dbReference type="Proteomes" id="UP001605036"/>
    </source>
</evidence>
<keyword evidence="4" id="KW-0496">Mitochondrion</keyword>
<name>A0ABD1Y3Q9_9MARC</name>
<dbReference type="EMBL" id="JBHFFA010000006">
    <property type="protein sequence ID" value="KAL2621271.1"/>
    <property type="molecule type" value="Genomic_DNA"/>
</dbReference>
<comment type="subcellular location">
    <subcellularLocation>
        <location evidence="1">Mitochondrion membrane</location>
        <topology evidence="1">Multi-pass membrane protein</topology>
    </subcellularLocation>
</comment>